<dbReference type="InterPro" id="IPR001289">
    <property type="entry name" value="NFYA"/>
</dbReference>
<comment type="subunit">
    <text evidence="6">Heterotrimer.</text>
</comment>
<protein>
    <recommendedName>
        <fullName evidence="6">Transcriptional activator HAP2</fullName>
    </recommendedName>
</protein>
<dbReference type="GO" id="GO:0003700">
    <property type="term" value="F:DNA-binding transcription factor activity"/>
    <property type="evidence" value="ECO:0007669"/>
    <property type="project" value="UniProtKB-UniRule"/>
</dbReference>
<evidence type="ECO:0000256" key="7">
    <source>
        <dbReference type="SAM" id="MobiDB-lite"/>
    </source>
</evidence>
<dbReference type="PRINTS" id="PR00616">
    <property type="entry name" value="CCAATSUBUNTB"/>
</dbReference>
<feature type="compositionally biased region" description="Acidic residues" evidence="7">
    <location>
        <begin position="140"/>
        <end position="156"/>
    </location>
</feature>
<dbReference type="SMART" id="SM00521">
    <property type="entry name" value="CBF"/>
    <property type="match status" value="1"/>
</dbReference>
<dbReference type="AlphaFoldDB" id="A0AAJ8L609"/>
<keyword evidence="3 6" id="KW-0238">DNA-binding</keyword>
<dbReference type="GeneID" id="30170610"/>
<dbReference type="PROSITE" id="PS51152">
    <property type="entry name" value="NFYA_HAP2_2"/>
    <property type="match status" value="1"/>
</dbReference>
<comment type="subcellular location">
    <subcellularLocation>
        <location evidence="1 6">Nucleus</location>
    </subcellularLocation>
</comment>
<evidence type="ECO:0000256" key="4">
    <source>
        <dbReference type="ARBA" id="ARBA00023163"/>
    </source>
</evidence>
<dbReference type="Pfam" id="PF02045">
    <property type="entry name" value="CBFB_NFYA"/>
    <property type="match status" value="1"/>
</dbReference>
<evidence type="ECO:0000313" key="8">
    <source>
        <dbReference type="EMBL" id="WWC70752.1"/>
    </source>
</evidence>
<evidence type="ECO:0000256" key="6">
    <source>
        <dbReference type="RuleBase" id="RU367155"/>
    </source>
</evidence>
<dbReference type="Gene3D" id="6.10.250.2430">
    <property type="match status" value="1"/>
</dbReference>
<comment type="similarity">
    <text evidence="6">Belongs to the NFYA/HAP2 subunit family.</text>
</comment>
<keyword evidence="2 6" id="KW-0805">Transcription regulation</keyword>
<sequence length="285" mass="31612">MSTTLPLFSLLHNGGGSYPPSPTFSDPSFSTGYDGAFDLKNGGLGNYNFPTPPQTSNTPSTSSYSSRHLSNYPQLIPPNFSHSSFPTTPDGDDPTSSFLDLDLSQPGPSTYHQISNGHHRYDDALSHHQSTSNGGSFILDGEDYLQHDDDDDDEEGGLINEDIGVEEEDDLVKIENGESDEAQPQDEGGDVDVDNEEPLYVNAKQYHRILKRRLARARLEELNRLVRSRKPYLHESRHRHACSRPRGKGGRFLTAEEIEQMKKEELEKVENGESVEILDGVAIPA</sequence>
<dbReference type="KEGG" id="kpin:30170610"/>
<dbReference type="RefSeq" id="XP_070059089.1">
    <property type="nucleotide sequence ID" value="XM_070202988.1"/>
</dbReference>
<evidence type="ECO:0000313" key="9">
    <source>
        <dbReference type="Proteomes" id="UP000094020"/>
    </source>
</evidence>
<dbReference type="GO" id="GO:0005634">
    <property type="term" value="C:nucleus"/>
    <property type="evidence" value="ECO:0007669"/>
    <property type="project" value="UniProtKB-SubCell"/>
</dbReference>
<proteinExistence type="inferred from homology"/>
<dbReference type="EMBL" id="CP144524">
    <property type="protein sequence ID" value="WWC70752.1"/>
    <property type="molecule type" value="Genomic_DNA"/>
</dbReference>
<feature type="compositionally biased region" description="Low complexity" evidence="7">
    <location>
        <begin position="54"/>
        <end position="66"/>
    </location>
</feature>
<keyword evidence="4 6" id="KW-0804">Transcription</keyword>
<dbReference type="Proteomes" id="UP000094020">
    <property type="component" value="Chromosome 6"/>
</dbReference>
<feature type="compositionally biased region" description="Polar residues" evidence="7">
    <location>
        <begin position="106"/>
        <end position="116"/>
    </location>
</feature>
<keyword evidence="9" id="KW-1185">Reference proteome</keyword>
<name>A0AAJ8L609_9TREE</name>
<dbReference type="PANTHER" id="PTHR12632">
    <property type="entry name" value="TRANSCRIPTION FACTOR NF-Y ALPHA-RELATED"/>
    <property type="match status" value="1"/>
</dbReference>
<evidence type="ECO:0000256" key="3">
    <source>
        <dbReference type="ARBA" id="ARBA00023125"/>
    </source>
</evidence>
<evidence type="ECO:0000256" key="1">
    <source>
        <dbReference type="ARBA" id="ARBA00004123"/>
    </source>
</evidence>
<evidence type="ECO:0000256" key="5">
    <source>
        <dbReference type="ARBA" id="ARBA00023242"/>
    </source>
</evidence>
<comment type="function">
    <text evidence="6">Component of the sequence-specific heterotrimeric transcription factor (NF-Y) which specifically recognizes a 5'-CCAAT-3' box motif found in the promoters of its target genes.</text>
</comment>
<dbReference type="GO" id="GO:0003677">
    <property type="term" value="F:DNA binding"/>
    <property type="evidence" value="ECO:0007669"/>
    <property type="project" value="UniProtKB-KW"/>
</dbReference>
<accession>A0AAJ8L609</accession>
<gene>
    <name evidence="8" type="ORF">I206_104703</name>
</gene>
<reference evidence="8" key="2">
    <citation type="submission" date="2024-02" db="EMBL/GenBank/DDBJ databases">
        <title>Comparative genomics of Cryptococcus and Kwoniella reveals pathogenesis evolution and contrasting modes of karyotype evolution via chromosome fusion or intercentromeric recombination.</title>
        <authorList>
            <person name="Coelho M.A."/>
            <person name="David-Palma M."/>
            <person name="Shea T."/>
            <person name="Bowers K."/>
            <person name="McGinley-Smith S."/>
            <person name="Mohammad A.W."/>
            <person name="Gnirke A."/>
            <person name="Yurkov A.M."/>
            <person name="Nowrousian M."/>
            <person name="Sun S."/>
            <person name="Cuomo C.A."/>
            <person name="Heitman J."/>
        </authorList>
    </citation>
    <scope>NUCLEOTIDE SEQUENCE</scope>
    <source>
        <strain evidence="8">CBS 10737</strain>
    </source>
</reference>
<feature type="region of interest" description="Disordered" evidence="7">
    <location>
        <begin position="44"/>
        <end position="167"/>
    </location>
</feature>
<organism evidence="8 9">
    <name type="scientific">Kwoniella pini CBS 10737</name>
    <dbReference type="NCBI Taxonomy" id="1296096"/>
    <lineage>
        <taxon>Eukaryota</taxon>
        <taxon>Fungi</taxon>
        <taxon>Dikarya</taxon>
        <taxon>Basidiomycota</taxon>
        <taxon>Agaricomycotina</taxon>
        <taxon>Tremellomycetes</taxon>
        <taxon>Tremellales</taxon>
        <taxon>Cryptococcaceae</taxon>
        <taxon>Kwoniella</taxon>
    </lineage>
</organism>
<evidence type="ECO:0000256" key="2">
    <source>
        <dbReference type="ARBA" id="ARBA00023015"/>
    </source>
</evidence>
<keyword evidence="5 6" id="KW-0539">Nucleus</keyword>
<reference evidence="8" key="1">
    <citation type="submission" date="2013-07" db="EMBL/GenBank/DDBJ databases">
        <authorList>
            <consortium name="The Broad Institute Genome Sequencing Platform"/>
            <person name="Cuomo C."/>
            <person name="Litvintseva A."/>
            <person name="Chen Y."/>
            <person name="Heitman J."/>
            <person name="Sun S."/>
            <person name="Springer D."/>
            <person name="Dromer F."/>
            <person name="Young S.K."/>
            <person name="Zeng Q."/>
            <person name="Gargeya S."/>
            <person name="Fitzgerald M."/>
            <person name="Abouelleil A."/>
            <person name="Alvarado L."/>
            <person name="Berlin A.M."/>
            <person name="Chapman S.B."/>
            <person name="Dewar J."/>
            <person name="Goldberg J."/>
            <person name="Griggs A."/>
            <person name="Gujja S."/>
            <person name="Hansen M."/>
            <person name="Howarth C."/>
            <person name="Imamovic A."/>
            <person name="Larimer J."/>
            <person name="McCowan C."/>
            <person name="Murphy C."/>
            <person name="Pearson M."/>
            <person name="Priest M."/>
            <person name="Roberts A."/>
            <person name="Saif S."/>
            <person name="Shea T."/>
            <person name="Sykes S."/>
            <person name="Wortman J."/>
            <person name="Nusbaum C."/>
            <person name="Birren B."/>
        </authorList>
    </citation>
    <scope>NUCLEOTIDE SEQUENCE</scope>
    <source>
        <strain evidence="8">CBS 10737</strain>
    </source>
</reference>